<keyword evidence="3" id="KW-0418">Kinase</keyword>
<evidence type="ECO:0000256" key="1">
    <source>
        <dbReference type="ARBA" id="ARBA00005926"/>
    </source>
</evidence>
<keyword evidence="3" id="KW-0808">Transferase</keyword>
<protein>
    <submittedName>
        <fullName evidence="3">Casein kinase I-like 4</fullName>
    </submittedName>
</protein>
<organism evidence="3 4">
    <name type="scientific">Actinidia rufa</name>
    <dbReference type="NCBI Taxonomy" id="165716"/>
    <lineage>
        <taxon>Eukaryota</taxon>
        <taxon>Viridiplantae</taxon>
        <taxon>Streptophyta</taxon>
        <taxon>Embryophyta</taxon>
        <taxon>Tracheophyta</taxon>
        <taxon>Spermatophyta</taxon>
        <taxon>Magnoliopsida</taxon>
        <taxon>eudicotyledons</taxon>
        <taxon>Gunneridae</taxon>
        <taxon>Pentapetalae</taxon>
        <taxon>asterids</taxon>
        <taxon>Ericales</taxon>
        <taxon>Actinidiaceae</taxon>
        <taxon>Actinidia</taxon>
    </lineage>
</organism>
<dbReference type="OrthoDB" id="1692417at2759"/>
<comment type="caution">
    <text evidence="3">The sequence shown here is derived from an EMBL/GenBank/DDBJ whole genome shotgun (WGS) entry which is preliminary data.</text>
</comment>
<dbReference type="InterPro" id="IPR050235">
    <property type="entry name" value="CK1_Ser-Thr_kinase"/>
</dbReference>
<feature type="region of interest" description="Disordered" evidence="2">
    <location>
        <begin position="138"/>
        <end position="173"/>
    </location>
</feature>
<evidence type="ECO:0000313" key="4">
    <source>
        <dbReference type="Proteomes" id="UP000585474"/>
    </source>
</evidence>
<evidence type="ECO:0000313" key="3">
    <source>
        <dbReference type="EMBL" id="GFS35417.1"/>
    </source>
</evidence>
<sequence>MCILKDFCTETLNRITSSWALAGKQIWSTLLILDWQKDIVTLLQIAIFLTGTARYASCNTHLGIEQSRRDDMQSLGYVLLYFLRGSLPWQGMKGATKKQKYDKICEKKVSTPIETLQPVSGVTNKRVMPMDLDKHQRGNDAAYTAEAADHKGSNSFAHADGDMPSSSGKAPNLNADNPIEKHTIRNTRFPSTSFSLAGAFKRNLPKPQEPTESSNVGRVFGGRGGASSSWIPSLNRNSTEK</sequence>
<dbReference type="PANTHER" id="PTHR11909">
    <property type="entry name" value="CASEIN KINASE-RELATED"/>
    <property type="match status" value="1"/>
</dbReference>
<gene>
    <name evidence="3" type="ORF">Acr_00g0039740</name>
</gene>
<dbReference type="GO" id="GO:0016301">
    <property type="term" value="F:kinase activity"/>
    <property type="evidence" value="ECO:0007669"/>
    <property type="project" value="UniProtKB-KW"/>
</dbReference>
<evidence type="ECO:0000256" key="2">
    <source>
        <dbReference type="SAM" id="MobiDB-lite"/>
    </source>
</evidence>
<dbReference type="Gene3D" id="1.10.510.10">
    <property type="entry name" value="Transferase(Phosphotransferase) domain 1"/>
    <property type="match status" value="1"/>
</dbReference>
<feature type="compositionally biased region" description="Polar residues" evidence="2">
    <location>
        <begin position="226"/>
        <end position="241"/>
    </location>
</feature>
<keyword evidence="4" id="KW-1185">Reference proteome</keyword>
<comment type="similarity">
    <text evidence="1">Belongs to the protein kinase superfamily. CK1 Ser/Thr protein kinase family. Casein kinase I subfamily.</text>
</comment>
<dbReference type="SUPFAM" id="SSF56112">
    <property type="entry name" value="Protein kinase-like (PK-like)"/>
    <property type="match status" value="1"/>
</dbReference>
<feature type="region of interest" description="Disordered" evidence="2">
    <location>
        <begin position="198"/>
        <end position="241"/>
    </location>
</feature>
<dbReference type="EMBL" id="BJWL01000227">
    <property type="protein sequence ID" value="GFS35417.1"/>
    <property type="molecule type" value="Genomic_DNA"/>
</dbReference>
<proteinExistence type="inferred from homology"/>
<dbReference type="AlphaFoldDB" id="A0A7J0DHI1"/>
<dbReference type="InterPro" id="IPR011009">
    <property type="entry name" value="Kinase-like_dom_sf"/>
</dbReference>
<dbReference type="Proteomes" id="UP000585474">
    <property type="component" value="Unassembled WGS sequence"/>
</dbReference>
<accession>A0A7J0DHI1</accession>
<reference evidence="4" key="1">
    <citation type="submission" date="2019-07" db="EMBL/GenBank/DDBJ databases">
        <title>De Novo Assembly of kiwifruit Actinidia rufa.</title>
        <authorList>
            <person name="Sugita-Konishi S."/>
            <person name="Sato K."/>
            <person name="Mori E."/>
            <person name="Abe Y."/>
            <person name="Kisaki G."/>
            <person name="Hamano K."/>
            <person name="Suezawa K."/>
            <person name="Otani M."/>
            <person name="Fukuda T."/>
            <person name="Manabe T."/>
            <person name="Gomi K."/>
            <person name="Tabuchi M."/>
            <person name="Akimitsu K."/>
            <person name="Kataoka I."/>
        </authorList>
    </citation>
    <scope>NUCLEOTIDE SEQUENCE [LARGE SCALE GENOMIC DNA]</scope>
    <source>
        <strain evidence="4">cv. Fuchu</strain>
    </source>
</reference>
<name>A0A7J0DHI1_9ERIC</name>